<dbReference type="InterPro" id="IPR050602">
    <property type="entry name" value="Malonyl-ACP_OMT"/>
</dbReference>
<dbReference type="OrthoDB" id="9760689at2"/>
<comment type="pathway">
    <text evidence="2 8">Cofactor biosynthesis; biotin biosynthesis.</text>
</comment>
<evidence type="ECO:0000256" key="6">
    <source>
        <dbReference type="ARBA" id="ARBA00022691"/>
    </source>
</evidence>
<evidence type="ECO:0000313" key="11">
    <source>
        <dbReference type="Proteomes" id="UP000236449"/>
    </source>
</evidence>
<protein>
    <recommendedName>
        <fullName evidence="3 8">Malonyl-[acyl-carrier protein] O-methyltransferase</fullName>
        <shortName evidence="8">Malonyl-ACP O-methyltransferase</shortName>
        <ecNumber evidence="3 8">2.1.1.197</ecNumber>
    </recommendedName>
    <alternativeName>
        <fullName evidence="8">Biotin synthesis protein BioC</fullName>
    </alternativeName>
</protein>
<dbReference type="GO" id="GO:0102130">
    <property type="term" value="F:malonyl-CoA methyltransferase activity"/>
    <property type="evidence" value="ECO:0007669"/>
    <property type="project" value="UniProtKB-EC"/>
</dbReference>
<comment type="caution">
    <text evidence="10">The sequence shown here is derived from an EMBL/GenBank/DDBJ whole genome shotgun (WGS) entry which is preliminary data.</text>
</comment>
<dbReference type="CDD" id="cd02440">
    <property type="entry name" value="AdoMet_MTases"/>
    <property type="match status" value="1"/>
</dbReference>
<comment type="function">
    <text evidence="8">Converts the free carboxyl group of a malonyl-thioester to its methyl ester by transfer of a methyl group from S-adenosyl-L-methionine (SAM). It allows to synthesize pimeloyl-ACP via the fatty acid synthetic pathway.</text>
</comment>
<accession>A0A2J8I4G4</accession>
<evidence type="ECO:0000256" key="3">
    <source>
        <dbReference type="ARBA" id="ARBA00012327"/>
    </source>
</evidence>
<dbReference type="InterPro" id="IPR029063">
    <property type="entry name" value="SAM-dependent_MTases_sf"/>
</dbReference>
<organism evidence="10 11">
    <name type="scientific">Vibrio diazotrophicus</name>
    <dbReference type="NCBI Taxonomy" id="685"/>
    <lineage>
        <taxon>Bacteria</taxon>
        <taxon>Pseudomonadati</taxon>
        <taxon>Pseudomonadota</taxon>
        <taxon>Gammaproteobacteria</taxon>
        <taxon>Vibrionales</taxon>
        <taxon>Vibrionaceae</taxon>
        <taxon>Vibrio</taxon>
    </lineage>
</organism>
<dbReference type="RefSeq" id="WP_102966006.1">
    <property type="nucleotide sequence ID" value="NZ_POSK01000004.1"/>
</dbReference>
<dbReference type="AlphaFoldDB" id="A0A2J8I4G4"/>
<evidence type="ECO:0000259" key="9">
    <source>
        <dbReference type="Pfam" id="PF08241"/>
    </source>
</evidence>
<dbReference type="PANTHER" id="PTHR13090">
    <property type="entry name" value="ARGININE-HYDROXYLASE NDUFAF5, MITOCHONDRIAL"/>
    <property type="match status" value="1"/>
</dbReference>
<dbReference type="PANTHER" id="PTHR13090:SF1">
    <property type="entry name" value="ARGININE-HYDROXYLASE NDUFAF5, MITOCHONDRIAL"/>
    <property type="match status" value="1"/>
</dbReference>
<dbReference type="HAMAP" id="MF_00835">
    <property type="entry name" value="BioC"/>
    <property type="match status" value="1"/>
</dbReference>
<comment type="catalytic activity">
    <reaction evidence="1 8">
        <text>malonyl-[ACP] + S-adenosyl-L-methionine = malonyl-[ACP] methyl ester + S-adenosyl-L-homocysteine</text>
        <dbReference type="Rhea" id="RHEA:17105"/>
        <dbReference type="Rhea" id="RHEA-COMP:9623"/>
        <dbReference type="Rhea" id="RHEA-COMP:9954"/>
        <dbReference type="ChEBI" id="CHEBI:57856"/>
        <dbReference type="ChEBI" id="CHEBI:59789"/>
        <dbReference type="ChEBI" id="CHEBI:78449"/>
        <dbReference type="ChEBI" id="CHEBI:78845"/>
        <dbReference type="EC" id="2.1.1.197"/>
    </reaction>
</comment>
<dbReference type="Pfam" id="PF08241">
    <property type="entry name" value="Methyltransf_11"/>
    <property type="match status" value="1"/>
</dbReference>
<dbReference type="GO" id="GO:0010340">
    <property type="term" value="F:carboxyl-O-methyltransferase activity"/>
    <property type="evidence" value="ECO:0007669"/>
    <property type="project" value="UniProtKB-UniRule"/>
</dbReference>
<evidence type="ECO:0000256" key="4">
    <source>
        <dbReference type="ARBA" id="ARBA00022603"/>
    </source>
</evidence>
<proteinExistence type="inferred from homology"/>
<evidence type="ECO:0000256" key="2">
    <source>
        <dbReference type="ARBA" id="ARBA00004746"/>
    </source>
</evidence>
<dbReference type="SUPFAM" id="SSF53335">
    <property type="entry name" value="S-adenosyl-L-methionine-dependent methyltransferases"/>
    <property type="match status" value="1"/>
</dbReference>
<feature type="domain" description="Methyltransferase type 11" evidence="9">
    <location>
        <begin position="57"/>
        <end position="148"/>
    </location>
</feature>
<name>A0A2J8I4G4_VIBDI</name>
<keyword evidence="7 8" id="KW-0093">Biotin biosynthesis</keyword>
<sequence>MSELALHSEIESKDKSAISSAFSKAASTYDKHAAFQRDVGHRLLNQLPADLSGLRVLDLGCGTGYFSQQLKQLGANVVCADLSPAMLEQARERCGENSVTYVHADAEELPFSSGEFDIVFSSLALQWCDDLSTPLAEIRRVLKPLGRGYFSTLLDGSLAELKQSWRKIDSHQHVNEFITFNQVKVALAQAEIPKHHLNLAEMIVWYDTAFELMRDLKGIGANHIHSRSQGLTGRRALIQVERAYERFRSQQGSLPATYQVCLGVIYR</sequence>
<dbReference type="UniPathway" id="UPA00078"/>
<evidence type="ECO:0000256" key="1">
    <source>
        <dbReference type="ARBA" id="ARBA00000852"/>
    </source>
</evidence>
<keyword evidence="6 8" id="KW-0949">S-adenosyl-L-methionine</keyword>
<keyword evidence="5 8" id="KW-0808">Transferase</keyword>
<gene>
    <name evidence="8 10" type="primary">bioC</name>
    <name evidence="10" type="ORF">C1N32_08540</name>
</gene>
<dbReference type="EMBL" id="POSK01000004">
    <property type="protein sequence ID" value="PNI05417.1"/>
    <property type="molecule type" value="Genomic_DNA"/>
</dbReference>
<evidence type="ECO:0000256" key="8">
    <source>
        <dbReference type="HAMAP-Rule" id="MF_00835"/>
    </source>
</evidence>
<dbReference type="GO" id="GO:0032259">
    <property type="term" value="P:methylation"/>
    <property type="evidence" value="ECO:0007669"/>
    <property type="project" value="UniProtKB-KW"/>
</dbReference>
<evidence type="ECO:0000313" key="10">
    <source>
        <dbReference type="EMBL" id="PNI05417.1"/>
    </source>
</evidence>
<keyword evidence="4 8" id="KW-0489">Methyltransferase</keyword>
<comment type="similarity">
    <text evidence="8">Belongs to the methyltransferase superfamily.</text>
</comment>
<dbReference type="Gene3D" id="3.40.50.150">
    <property type="entry name" value="Vaccinia Virus protein VP39"/>
    <property type="match status" value="1"/>
</dbReference>
<dbReference type="GO" id="GO:0008757">
    <property type="term" value="F:S-adenosylmethionine-dependent methyltransferase activity"/>
    <property type="evidence" value="ECO:0007669"/>
    <property type="project" value="InterPro"/>
</dbReference>
<reference evidence="10 11" key="1">
    <citation type="submission" date="2018-01" db="EMBL/GenBank/DDBJ databases">
        <title>Draft genome sequences of six Vibrio diazotrophicus strains isolated from deep-sea sediments of the Baltic Sea.</title>
        <authorList>
            <person name="Castillo D."/>
            <person name="Vandieken V."/>
            <person name="Chiang O."/>
            <person name="Middelboe M."/>
        </authorList>
    </citation>
    <scope>NUCLEOTIDE SEQUENCE [LARGE SCALE GENOMIC DNA]</scope>
    <source>
        <strain evidence="10 11">60.27F</strain>
    </source>
</reference>
<evidence type="ECO:0000256" key="7">
    <source>
        <dbReference type="ARBA" id="ARBA00022756"/>
    </source>
</evidence>
<dbReference type="InterPro" id="IPR011814">
    <property type="entry name" value="BioC"/>
</dbReference>
<dbReference type="Proteomes" id="UP000236449">
    <property type="component" value="Unassembled WGS sequence"/>
</dbReference>
<evidence type="ECO:0000256" key="5">
    <source>
        <dbReference type="ARBA" id="ARBA00022679"/>
    </source>
</evidence>
<dbReference type="GO" id="GO:0009102">
    <property type="term" value="P:biotin biosynthetic process"/>
    <property type="evidence" value="ECO:0007669"/>
    <property type="project" value="UniProtKB-UniRule"/>
</dbReference>
<dbReference type="EC" id="2.1.1.197" evidence="3 8"/>
<dbReference type="InterPro" id="IPR013216">
    <property type="entry name" value="Methyltransf_11"/>
</dbReference>
<dbReference type="NCBIfam" id="TIGR02072">
    <property type="entry name" value="BioC"/>
    <property type="match status" value="1"/>
</dbReference>